<evidence type="ECO:0000256" key="1">
    <source>
        <dbReference type="ARBA" id="ARBA00004651"/>
    </source>
</evidence>
<comment type="caution">
    <text evidence="10">The sequence shown here is derived from an EMBL/GenBank/DDBJ whole genome shotgun (WGS) entry which is preliminary data.</text>
</comment>
<feature type="transmembrane region" description="Helical" evidence="7">
    <location>
        <begin position="313"/>
        <end position="346"/>
    </location>
</feature>
<accession>A0A3D9ZZ34</accession>
<protein>
    <submittedName>
        <fullName evidence="10">Putative ABC transport system permease protein</fullName>
    </submittedName>
</protein>
<evidence type="ECO:0000256" key="3">
    <source>
        <dbReference type="ARBA" id="ARBA00022692"/>
    </source>
</evidence>
<dbReference type="PANTHER" id="PTHR30572">
    <property type="entry name" value="MEMBRANE COMPONENT OF TRANSPORTER-RELATED"/>
    <property type="match status" value="1"/>
</dbReference>
<feature type="transmembrane region" description="Helical" evidence="7">
    <location>
        <begin position="772"/>
        <end position="805"/>
    </location>
</feature>
<dbReference type="Proteomes" id="UP000256913">
    <property type="component" value="Unassembled WGS sequence"/>
</dbReference>
<dbReference type="Pfam" id="PF02687">
    <property type="entry name" value="FtsX"/>
    <property type="match status" value="2"/>
</dbReference>
<keyword evidence="4 7" id="KW-1133">Transmembrane helix</keyword>
<evidence type="ECO:0000313" key="10">
    <source>
        <dbReference type="EMBL" id="REG02409.1"/>
    </source>
</evidence>
<evidence type="ECO:0000256" key="5">
    <source>
        <dbReference type="ARBA" id="ARBA00023136"/>
    </source>
</evidence>
<feature type="transmembrane region" description="Helical" evidence="7">
    <location>
        <begin position="262"/>
        <end position="292"/>
    </location>
</feature>
<dbReference type="InterPro" id="IPR050250">
    <property type="entry name" value="Macrolide_Exporter_MacB"/>
</dbReference>
<proteinExistence type="inferred from homology"/>
<feature type="transmembrane region" description="Helical" evidence="7">
    <location>
        <begin position="366"/>
        <end position="396"/>
    </location>
</feature>
<keyword evidence="3 7" id="KW-0812">Transmembrane</keyword>
<gene>
    <name evidence="10" type="ORF">DFJ67_8504</name>
</gene>
<dbReference type="InterPro" id="IPR003838">
    <property type="entry name" value="ABC3_permease_C"/>
</dbReference>
<reference evidence="10 11" key="1">
    <citation type="submission" date="2018-08" db="EMBL/GenBank/DDBJ databases">
        <title>Sequencing the genomes of 1000 actinobacteria strains.</title>
        <authorList>
            <person name="Klenk H.-P."/>
        </authorList>
    </citation>
    <scope>NUCLEOTIDE SEQUENCE [LARGE SCALE GENOMIC DNA]</scope>
    <source>
        <strain evidence="10 11">DSM 44099</strain>
    </source>
</reference>
<evidence type="ECO:0000259" key="8">
    <source>
        <dbReference type="Pfam" id="PF02687"/>
    </source>
</evidence>
<dbReference type="GO" id="GO:0005886">
    <property type="term" value="C:plasma membrane"/>
    <property type="evidence" value="ECO:0007669"/>
    <property type="project" value="UniProtKB-SubCell"/>
</dbReference>
<feature type="transmembrane region" description="Helical" evidence="7">
    <location>
        <begin position="723"/>
        <end position="751"/>
    </location>
</feature>
<feature type="domain" description="ABC3 transporter permease C-terminal" evidence="8">
    <location>
        <begin position="273"/>
        <end position="390"/>
    </location>
</feature>
<organism evidence="10 11">
    <name type="scientific">Asanoa ferruginea</name>
    <dbReference type="NCBI Taxonomy" id="53367"/>
    <lineage>
        <taxon>Bacteria</taxon>
        <taxon>Bacillati</taxon>
        <taxon>Actinomycetota</taxon>
        <taxon>Actinomycetes</taxon>
        <taxon>Micromonosporales</taxon>
        <taxon>Micromonosporaceae</taxon>
        <taxon>Asanoa</taxon>
    </lineage>
</organism>
<name>A0A3D9ZZ34_9ACTN</name>
<feature type="transmembrane region" description="Helical" evidence="7">
    <location>
        <begin position="26"/>
        <end position="49"/>
    </location>
</feature>
<feature type="transmembrane region" description="Helical" evidence="7">
    <location>
        <begin position="497"/>
        <end position="519"/>
    </location>
</feature>
<keyword evidence="11" id="KW-1185">Reference proteome</keyword>
<comment type="subcellular location">
    <subcellularLocation>
        <location evidence="1">Cell membrane</location>
        <topology evidence="1">Multi-pass membrane protein</topology>
    </subcellularLocation>
</comment>
<keyword evidence="2" id="KW-1003">Cell membrane</keyword>
<dbReference type="Pfam" id="PF12704">
    <property type="entry name" value="MacB_PCD"/>
    <property type="match status" value="2"/>
</dbReference>
<feature type="domain" description="MacB-like periplasmic core" evidence="9">
    <location>
        <begin position="30"/>
        <end position="237"/>
    </location>
</feature>
<feature type="transmembrane region" description="Helical" evidence="7">
    <location>
        <begin position="417"/>
        <end position="439"/>
    </location>
</feature>
<feature type="domain" description="ABC3 transporter permease C-terminal" evidence="8">
    <location>
        <begin position="730"/>
        <end position="846"/>
    </location>
</feature>
<feature type="transmembrane region" description="Helical" evidence="7">
    <location>
        <begin position="451"/>
        <end position="476"/>
    </location>
</feature>
<keyword evidence="5 7" id="KW-0472">Membrane</keyword>
<feature type="domain" description="MacB-like periplasmic core" evidence="9">
    <location>
        <begin position="498"/>
        <end position="691"/>
    </location>
</feature>
<dbReference type="InterPro" id="IPR025857">
    <property type="entry name" value="MacB_PCD"/>
</dbReference>
<feature type="transmembrane region" description="Helical" evidence="7">
    <location>
        <begin position="817"/>
        <end position="837"/>
    </location>
</feature>
<dbReference type="EMBL" id="QUMQ01000001">
    <property type="protein sequence ID" value="REG02409.1"/>
    <property type="molecule type" value="Genomic_DNA"/>
</dbReference>
<evidence type="ECO:0000313" key="11">
    <source>
        <dbReference type="Proteomes" id="UP000256913"/>
    </source>
</evidence>
<dbReference type="PANTHER" id="PTHR30572:SF4">
    <property type="entry name" value="ABC TRANSPORTER PERMEASE YTRF"/>
    <property type="match status" value="1"/>
</dbReference>
<evidence type="ECO:0000256" key="6">
    <source>
        <dbReference type="ARBA" id="ARBA00038076"/>
    </source>
</evidence>
<evidence type="ECO:0000256" key="4">
    <source>
        <dbReference type="ARBA" id="ARBA00022989"/>
    </source>
</evidence>
<sequence>MGRLFRLGDVKRPLLRLAVTGFRAHAVRLVLTGFAVMVGVGFLAGTLVYGDTARAAFYDDLARSARGVDVAVEPAALLAERDTVDTIAALDGVAAVDGRMAAWLSMLDRDGKLMMDHGHVGYGLSVPDVPSMAAYDLLSGRLPRGPGELAVEKATVERAGFTVGGPVTVLDAAGQPRTLTLVGVLDLGVNRLYGGSTVAALTDAELTALTGTERFAEVVVAAKPGVSATLLRDRVAAALGHAYPVLTGAQLRQKLAVEAGKYVTGFVAVLLGFGLVAVTVSAFVIYNTFAILAAQRARELALLRAIGATRRQVTGTVLIEALLLGLVASVGGLVMSVVIGYGLIWGRELVATDIPLHTPVVRWPTFLVAVGFGTFVAVVSALVPAISAGRVAPLAALRDASLSEPRAVAGGRRTARLVASALLAALGLLAVVGGVPLGFPGLPLVLGGGMLLFVAAVVAGPLIVPPLVAMVGWVPVRLFGTVPALAVANARRNPRRAAATTLALVIGVALMSLFAVLLATARDQSGKELTENFPVEFTLNRARTDGTFESMRAGMPPGLAPALRKHSAFATVAEVRSEAPLAGDRTRVSAVPPDQLRGAIRPEVTAGTLNELGPGTVALNRGYAADQGLTVGSTVPFGTLGPLRVVALFDDSPLDGSALVSFDTFTTAYGDRPAVEILVDLAPGVSTEDGRRLVDAELRAYPVVQVTSRAAEADELAASLDELLGIFAALLGISVLISLFGIGNTLSLSVVERRRESATMRAFGLSRRQLGGMLLLESGLIAVVGAVAGVALGGGVGWVAAAALIDTYGHGVPVIPVGQLTLVVLAAAGAALLAAVLPARRAARLPVIAALADD</sequence>
<evidence type="ECO:0000259" key="9">
    <source>
        <dbReference type="Pfam" id="PF12704"/>
    </source>
</evidence>
<evidence type="ECO:0000256" key="2">
    <source>
        <dbReference type="ARBA" id="ARBA00022475"/>
    </source>
</evidence>
<evidence type="ECO:0000256" key="7">
    <source>
        <dbReference type="SAM" id="Phobius"/>
    </source>
</evidence>
<dbReference type="AlphaFoldDB" id="A0A3D9ZZ34"/>
<dbReference type="GO" id="GO:0022857">
    <property type="term" value="F:transmembrane transporter activity"/>
    <property type="evidence" value="ECO:0007669"/>
    <property type="project" value="TreeGrafter"/>
</dbReference>
<comment type="similarity">
    <text evidence="6">Belongs to the ABC-4 integral membrane protein family.</text>
</comment>